<dbReference type="AlphaFoldDB" id="A0AAV8QJB5"/>
<sequence length="157" mass="17493">MKKGQLTVEVGLPNEEGGAGLQKLTMPVTYINHPLFAGLLDKAKEVYGYRSGAPGPLKLPCTVEEFIHVKSLVERESGGLMRSASMCELDASVLLQMQTCMRTVVCLRCFSKNRDGQSFKIDDREAMNGLVSSEDFRRPVEVEKAIDDKHWPCDKDK</sequence>
<evidence type="ECO:0008006" key="4">
    <source>
        <dbReference type="Google" id="ProtNLM"/>
    </source>
</evidence>
<dbReference type="InterPro" id="IPR003676">
    <property type="entry name" value="SAUR_fam"/>
</dbReference>
<proteinExistence type="inferred from homology"/>
<protein>
    <recommendedName>
        <fullName evidence="4">Auxin-responsive protein</fullName>
    </recommendedName>
</protein>
<evidence type="ECO:0000313" key="2">
    <source>
        <dbReference type="EMBL" id="KAJ8475787.1"/>
    </source>
</evidence>
<keyword evidence="3" id="KW-1185">Reference proteome</keyword>
<organism evidence="2 3">
    <name type="scientific">Ensete ventricosum</name>
    <name type="common">Abyssinian banana</name>
    <name type="synonym">Musa ensete</name>
    <dbReference type="NCBI Taxonomy" id="4639"/>
    <lineage>
        <taxon>Eukaryota</taxon>
        <taxon>Viridiplantae</taxon>
        <taxon>Streptophyta</taxon>
        <taxon>Embryophyta</taxon>
        <taxon>Tracheophyta</taxon>
        <taxon>Spermatophyta</taxon>
        <taxon>Magnoliopsida</taxon>
        <taxon>Liliopsida</taxon>
        <taxon>Zingiberales</taxon>
        <taxon>Musaceae</taxon>
        <taxon>Ensete</taxon>
    </lineage>
</organism>
<gene>
    <name evidence="2" type="ORF">OPV22_019514</name>
</gene>
<comment type="similarity">
    <text evidence="1">Belongs to the ARG7 family.</text>
</comment>
<accession>A0AAV8QJB5</accession>
<dbReference type="GO" id="GO:0009733">
    <property type="term" value="P:response to auxin"/>
    <property type="evidence" value="ECO:0007669"/>
    <property type="project" value="InterPro"/>
</dbReference>
<comment type="caution">
    <text evidence="2">The sequence shown here is derived from an EMBL/GenBank/DDBJ whole genome shotgun (WGS) entry which is preliminary data.</text>
</comment>
<reference evidence="2 3" key="1">
    <citation type="submission" date="2022-12" db="EMBL/GenBank/DDBJ databases">
        <title>Chromosome-scale assembly of the Ensete ventricosum genome.</title>
        <authorList>
            <person name="Dussert Y."/>
            <person name="Stocks J."/>
            <person name="Wendawek A."/>
            <person name="Woldeyes F."/>
            <person name="Nichols R.A."/>
            <person name="Borrell J.S."/>
        </authorList>
    </citation>
    <scope>NUCLEOTIDE SEQUENCE [LARGE SCALE GENOMIC DNA]</scope>
    <source>
        <strain evidence="3">cv. Maze</strain>
        <tissue evidence="2">Seeds</tissue>
    </source>
</reference>
<dbReference type="Proteomes" id="UP001222027">
    <property type="component" value="Unassembled WGS sequence"/>
</dbReference>
<name>A0AAV8QJB5_ENSVE</name>
<dbReference type="PANTHER" id="PTHR31374:SF228">
    <property type="entry name" value="SAUR FAMILY PROTEIN"/>
    <property type="match status" value="1"/>
</dbReference>
<dbReference type="EMBL" id="JAQQAF010000006">
    <property type="protein sequence ID" value="KAJ8475787.1"/>
    <property type="molecule type" value="Genomic_DNA"/>
</dbReference>
<dbReference type="Pfam" id="PF02519">
    <property type="entry name" value="Auxin_inducible"/>
    <property type="match status" value="1"/>
</dbReference>
<evidence type="ECO:0000313" key="3">
    <source>
        <dbReference type="Proteomes" id="UP001222027"/>
    </source>
</evidence>
<dbReference type="PANTHER" id="PTHR31374">
    <property type="entry name" value="AUXIN-INDUCED PROTEIN-LIKE-RELATED"/>
    <property type="match status" value="1"/>
</dbReference>
<evidence type="ECO:0000256" key="1">
    <source>
        <dbReference type="ARBA" id="ARBA00006974"/>
    </source>
</evidence>